<evidence type="ECO:0000256" key="5">
    <source>
        <dbReference type="SAM" id="MobiDB-lite"/>
    </source>
</evidence>
<reference evidence="6" key="1">
    <citation type="submission" date="2021-05" db="EMBL/GenBank/DDBJ databases">
        <title>The genome of the haptophyte Pavlova lutheri (Diacronema luteri, Pavlovales) - a model for lipid biosynthesis in eukaryotic algae.</title>
        <authorList>
            <person name="Hulatt C.J."/>
            <person name="Posewitz M.C."/>
        </authorList>
    </citation>
    <scope>NUCLEOTIDE SEQUENCE</scope>
    <source>
        <strain evidence="6">NIVA-4/92</strain>
    </source>
</reference>
<keyword evidence="7" id="KW-1185">Reference proteome</keyword>
<gene>
    <name evidence="6" type="ORF">KFE25_013526</name>
</gene>
<accession>A0A8J6CI51</accession>
<dbReference type="Gene3D" id="3.40.50.300">
    <property type="entry name" value="P-loop containing nucleotide triphosphate hydrolases"/>
    <property type="match status" value="1"/>
</dbReference>
<dbReference type="PANTHER" id="PTHR12169">
    <property type="entry name" value="ATPASE N2B"/>
    <property type="match status" value="1"/>
</dbReference>
<evidence type="ECO:0000256" key="2">
    <source>
        <dbReference type="ARBA" id="ARBA00022741"/>
    </source>
</evidence>
<organism evidence="6 7">
    <name type="scientific">Diacronema lutheri</name>
    <name type="common">Unicellular marine alga</name>
    <name type="synonym">Monochrysis lutheri</name>
    <dbReference type="NCBI Taxonomy" id="2081491"/>
    <lineage>
        <taxon>Eukaryota</taxon>
        <taxon>Haptista</taxon>
        <taxon>Haptophyta</taxon>
        <taxon>Pavlovophyceae</taxon>
        <taxon>Pavlovales</taxon>
        <taxon>Pavlovaceae</taxon>
        <taxon>Diacronema</taxon>
    </lineage>
</organism>
<dbReference type="AlphaFoldDB" id="A0A8J6CI51"/>
<dbReference type="Proteomes" id="UP000751190">
    <property type="component" value="Unassembled WGS sequence"/>
</dbReference>
<name>A0A8J6CI51_DIALT</name>
<dbReference type="GO" id="GO:0016887">
    <property type="term" value="F:ATP hydrolysis activity"/>
    <property type="evidence" value="ECO:0007669"/>
    <property type="project" value="InterPro"/>
</dbReference>
<dbReference type="PANTHER" id="PTHR12169:SF6">
    <property type="entry name" value="AFG1-LIKE ATPASE"/>
    <property type="match status" value="1"/>
</dbReference>
<keyword evidence="3" id="KW-0067">ATP-binding</keyword>
<dbReference type="OMA" id="LAMEEHN"/>
<dbReference type="GO" id="GO:0005739">
    <property type="term" value="C:mitochondrion"/>
    <property type="evidence" value="ECO:0007669"/>
    <property type="project" value="TreeGrafter"/>
</dbReference>
<dbReference type="SUPFAM" id="SSF52540">
    <property type="entry name" value="P-loop containing nucleoside triphosphate hydrolases"/>
    <property type="match status" value="1"/>
</dbReference>
<feature type="coiled-coil region" evidence="4">
    <location>
        <begin position="59"/>
        <end position="86"/>
    </location>
</feature>
<comment type="caution">
    <text evidence="6">The sequence shown here is derived from an EMBL/GenBank/DDBJ whole genome shotgun (WGS) entry which is preliminary data.</text>
</comment>
<proteinExistence type="inferred from homology"/>
<dbReference type="InterPro" id="IPR005654">
    <property type="entry name" value="ATPase_AFG1-like"/>
</dbReference>
<comment type="similarity">
    <text evidence="1">Belongs to the AFG1 ATPase family.</text>
</comment>
<feature type="compositionally biased region" description="Low complexity" evidence="5">
    <location>
        <begin position="634"/>
        <end position="643"/>
    </location>
</feature>
<dbReference type="OrthoDB" id="548867at2759"/>
<evidence type="ECO:0000256" key="4">
    <source>
        <dbReference type="SAM" id="Coils"/>
    </source>
</evidence>
<sequence length="654" mass="69831">MATKIVRGLNGAHRSIGPPARALAKYEARAGLIADDAQRAALRQLDALHDELRAYGSALSRWSQQLERWRAERERAEREAAEEEAARRRQPLAAARELAQRLSAWLAAKRAAPPAPPAPPARRADAALTAAEREHPFWRSGLGKAALDEMHADASSDLSPSPATPPSRAVRRPPPPPPPPAPPPPRGVFLHGEVGVGKTLVLDLFFDAVKESAAVPCLRRVHYNAFMLEVSSRLHRHSAAACERPAYAPRAEDEPAGGPAHRWHVLGELVEQLMREPPRARTDATSELIAELARDISEGGLGAMGAGEPRAAGSVPLALEAVGRSMAPGLLCFDEVQMMDVADASIVTGVLRRLVDAGWVIVATCNRSLEELGASTQHERHPQAAFSAVLRAACSPLRLASTAGDYREQLASGTRATDCASPFLHPLSADVDARLEATFEALAGGAGEPRELPVVFGRQLRVPAQRAGVARFSFAQLCEEPLGAADYVALADGFHTVVLSGVPRLSADRRDHARRFITMVDCLYNANSRLICSAEAPLRELFDFAAEGGGIDLEGLEFEAEGGKSDELGTLVGNTNAPVDSTPAPARVSADNRKALGSDAKFTGADERFAFRRALSRLLEMQSEPYARAARARVAGASRPAVAHGARTTELSGA</sequence>
<evidence type="ECO:0000313" key="6">
    <source>
        <dbReference type="EMBL" id="KAG8468443.1"/>
    </source>
</evidence>
<feature type="region of interest" description="Disordered" evidence="5">
    <location>
        <begin position="151"/>
        <end position="190"/>
    </location>
</feature>
<dbReference type="GO" id="GO:0005524">
    <property type="term" value="F:ATP binding"/>
    <property type="evidence" value="ECO:0007669"/>
    <property type="project" value="UniProtKB-KW"/>
</dbReference>
<keyword evidence="4" id="KW-0175">Coiled coil</keyword>
<evidence type="ECO:0000256" key="3">
    <source>
        <dbReference type="ARBA" id="ARBA00022840"/>
    </source>
</evidence>
<dbReference type="InterPro" id="IPR027417">
    <property type="entry name" value="P-loop_NTPase"/>
</dbReference>
<evidence type="ECO:0000256" key="1">
    <source>
        <dbReference type="ARBA" id="ARBA00010322"/>
    </source>
</evidence>
<keyword evidence="2" id="KW-0547">Nucleotide-binding</keyword>
<feature type="compositionally biased region" description="Pro residues" evidence="5">
    <location>
        <begin position="172"/>
        <end position="186"/>
    </location>
</feature>
<feature type="region of interest" description="Disordered" evidence="5">
    <location>
        <begin position="634"/>
        <end position="654"/>
    </location>
</feature>
<dbReference type="Pfam" id="PF03969">
    <property type="entry name" value="AFG1_ATPase"/>
    <property type="match status" value="1"/>
</dbReference>
<dbReference type="EMBL" id="JAGTXO010000004">
    <property type="protein sequence ID" value="KAG8468443.1"/>
    <property type="molecule type" value="Genomic_DNA"/>
</dbReference>
<protein>
    <submittedName>
        <fullName evidence="6">Uncharacterized protein</fullName>
    </submittedName>
</protein>
<evidence type="ECO:0000313" key="7">
    <source>
        <dbReference type="Proteomes" id="UP000751190"/>
    </source>
</evidence>
<dbReference type="NCBIfam" id="NF040713">
    <property type="entry name" value="ZapE"/>
    <property type="match status" value="1"/>
</dbReference>